<dbReference type="Pfam" id="PF00485">
    <property type="entry name" value="PRK"/>
    <property type="match status" value="1"/>
</dbReference>
<dbReference type="InterPro" id="IPR006083">
    <property type="entry name" value="PRK/URK"/>
</dbReference>
<protein>
    <submittedName>
        <fullName evidence="2">Phosphoribulokinase</fullName>
    </submittedName>
</protein>
<dbReference type="Gene3D" id="3.40.50.300">
    <property type="entry name" value="P-loop containing nucleotide triphosphate hydrolases"/>
    <property type="match status" value="1"/>
</dbReference>
<dbReference type="SUPFAM" id="SSF52540">
    <property type="entry name" value="P-loop containing nucleoside triphosphate hydrolases"/>
    <property type="match status" value="1"/>
</dbReference>
<reference evidence="2 3" key="1">
    <citation type="submission" date="2020-08" db="EMBL/GenBank/DDBJ databases">
        <title>A Genomic Blueprint of the Chicken Gut Microbiome.</title>
        <authorList>
            <person name="Gilroy R."/>
            <person name="Ravi A."/>
            <person name="Getino M."/>
            <person name="Pursley I."/>
            <person name="Horton D.L."/>
            <person name="Alikhan N.-F."/>
            <person name="Baker D."/>
            <person name="Gharbi K."/>
            <person name="Hall N."/>
            <person name="Watson M."/>
            <person name="Adriaenssens E.M."/>
            <person name="Foster-Nyarko E."/>
            <person name="Jarju S."/>
            <person name="Secka A."/>
            <person name="Antonio M."/>
            <person name="Oren A."/>
            <person name="Chaudhuri R."/>
            <person name="La Ragione R.M."/>
            <person name="Hildebrand F."/>
            <person name="Pallen M.J."/>
        </authorList>
    </citation>
    <scope>NUCLEOTIDE SEQUENCE [LARGE SCALE GENOMIC DNA]</scope>
    <source>
        <strain evidence="2 3">Sa2CUA10</strain>
    </source>
</reference>
<dbReference type="PRINTS" id="PR00988">
    <property type="entry name" value="URIDINKINASE"/>
</dbReference>
<name>A0ABR8SIZ8_9BACL</name>
<organism evidence="2 3">
    <name type="scientific">Fictibacillus norfolkensis</name>
    <dbReference type="NCBI Taxonomy" id="2762233"/>
    <lineage>
        <taxon>Bacteria</taxon>
        <taxon>Bacillati</taxon>
        <taxon>Bacillota</taxon>
        <taxon>Bacilli</taxon>
        <taxon>Bacillales</taxon>
        <taxon>Fictibacillaceae</taxon>
        <taxon>Fictibacillus</taxon>
    </lineage>
</organism>
<dbReference type="EMBL" id="JACSQM010000002">
    <property type="protein sequence ID" value="MBD7963468.1"/>
    <property type="molecule type" value="Genomic_DNA"/>
</dbReference>
<accession>A0ABR8SIZ8</accession>
<dbReference type="RefSeq" id="WP_191752863.1">
    <property type="nucleotide sequence ID" value="NZ_JACSQM010000002.1"/>
</dbReference>
<dbReference type="Proteomes" id="UP000603641">
    <property type="component" value="Unassembled WGS sequence"/>
</dbReference>
<sequence>MENILQEVSNRIKRVKHPWIIGISGHGAAGKTTFASKLIHMIGQGKLNSINTDPYIISSELRKRTIIDYMYQNKNHQYKMTACHPLAHHTWSLERDIKMIKDGLDLYTIGTHLTESMLVSSKKQITIVEGMSVAFCDPALFDLKIYLYTDVDTELSRRGVRDVSDRGTNIDFLLRSHEERRIQYEVFMHPKHQHFDYVVKNSNEEYVLEKGLWPNIS</sequence>
<keyword evidence="3" id="KW-1185">Reference proteome</keyword>
<dbReference type="InterPro" id="IPR027417">
    <property type="entry name" value="P-loop_NTPase"/>
</dbReference>
<gene>
    <name evidence="2" type="ORF">H9648_05310</name>
</gene>
<evidence type="ECO:0000259" key="1">
    <source>
        <dbReference type="Pfam" id="PF00485"/>
    </source>
</evidence>
<evidence type="ECO:0000313" key="2">
    <source>
        <dbReference type="EMBL" id="MBD7963468.1"/>
    </source>
</evidence>
<feature type="domain" description="Phosphoribulokinase/uridine kinase" evidence="1">
    <location>
        <begin position="20"/>
        <end position="202"/>
    </location>
</feature>
<dbReference type="PANTHER" id="PTHR10285">
    <property type="entry name" value="URIDINE KINASE"/>
    <property type="match status" value="1"/>
</dbReference>
<comment type="caution">
    <text evidence="2">The sequence shown here is derived from an EMBL/GenBank/DDBJ whole genome shotgun (WGS) entry which is preliminary data.</text>
</comment>
<evidence type="ECO:0000313" key="3">
    <source>
        <dbReference type="Proteomes" id="UP000603641"/>
    </source>
</evidence>
<proteinExistence type="predicted"/>